<evidence type="ECO:0000259" key="8">
    <source>
        <dbReference type="PROSITE" id="PS50109"/>
    </source>
</evidence>
<evidence type="ECO:0000313" key="10">
    <source>
        <dbReference type="Proteomes" id="UP000528322"/>
    </source>
</evidence>
<comment type="caution">
    <text evidence="9">The sequence shown here is derived from an EMBL/GenBank/DDBJ whole genome shotgun (WGS) entry which is preliminary data.</text>
</comment>
<feature type="domain" description="Histidine kinase" evidence="8">
    <location>
        <begin position="152"/>
        <end position="371"/>
    </location>
</feature>
<dbReference type="InterPro" id="IPR003594">
    <property type="entry name" value="HATPase_dom"/>
</dbReference>
<dbReference type="InterPro" id="IPR036890">
    <property type="entry name" value="HATPase_C_sf"/>
</dbReference>
<dbReference type="EC" id="2.7.13.3" evidence="2"/>
<gene>
    <name evidence="9" type="ORF">HNR37_000098</name>
</gene>
<dbReference type="FunFam" id="3.30.565.10:FF:000006">
    <property type="entry name" value="Sensor histidine kinase WalK"/>
    <property type="match status" value="1"/>
</dbReference>
<evidence type="ECO:0000256" key="7">
    <source>
        <dbReference type="SAM" id="Coils"/>
    </source>
</evidence>
<evidence type="ECO:0000256" key="1">
    <source>
        <dbReference type="ARBA" id="ARBA00000085"/>
    </source>
</evidence>
<dbReference type="Gene3D" id="3.30.565.10">
    <property type="entry name" value="Histidine kinase-like ATPase, C-terminal domain"/>
    <property type="match status" value="1"/>
</dbReference>
<evidence type="ECO:0000256" key="2">
    <source>
        <dbReference type="ARBA" id="ARBA00012438"/>
    </source>
</evidence>
<dbReference type="PANTHER" id="PTHR43711">
    <property type="entry name" value="TWO-COMPONENT HISTIDINE KINASE"/>
    <property type="match status" value="1"/>
</dbReference>
<dbReference type="InterPro" id="IPR036097">
    <property type="entry name" value="HisK_dim/P_sf"/>
</dbReference>
<keyword evidence="4" id="KW-0808">Transferase</keyword>
<dbReference type="SMART" id="SM00388">
    <property type="entry name" value="HisKA"/>
    <property type="match status" value="1"/>
</dbReference>
<dbReference type="GO" id="GO:0000155">
    <property type="term" value="F:phosphorelay sensor kinase activity"/>
    <property type="evidence" value="ECO:0007669"/>
    <property type="project" value="InterPro"/>
</dbReference>
<dbReference type="InterPro" id="IPR003661">
    <property type="entry name" value="HisK_dim/P_dom"/>
</dbReference>
<sequence length="374" mass="42102">MTKPGCDIALLEYLQQEASMLILYLQPDGKVISCNDFVRKLLGFDPTGSDFEQMLLDFRESFCLQEYLQSGDKRHLLNVPTVHGAPRTFSFRFLQCEDAIVAVGECHFEEEQSVHNSLIQLNSDMANLNRELQKKNSELDRLHELKNHFMGMAAHDLRNPIATIISLCDFLLGEFCHSLSEEHIRLLSYIRTSGNFMLELLNDLLDIARIETGNFGLELQSTDLVALLRRTVDLQQFQARGREVDIQFHFYESPPAISIDPLKIEQVMQNLLSNAVKFSPKGGVVKVGLMRSSDYLLVSIQDQGPGIPEEEQKQVFQPFSMATHNSPAGDKGTGLGLTIVHKIIQSHMGQIWLESSPGKGSTFFFSLPVNMPEG</sequence>
<accession>A0A7W7Y2B1</accession>
<dbReference type="SUPFAM" id="SSF47384">
    <property type="entry name" value="Homodimeric domain of signal transducing histidine kinase"/>
    <property type="match status" value="1"/>
</dbReference>
<dbReference type="InterPro" id="IPR004358">
    <property type="entry name" value="Sig_transdc_His_kin-like_C"/>
</dbReference>
<feature type="coiled-coil region" evidence="7">
    <location>
        <begin position="118"/>
        <end position="145"/>
    </location>
</feature>
<evidence type="ECO:0000256" key="4">
    <source>
        <dbReference type="ARBA" id="ARBA00022679"/>
    </source>
</evidence>
<dbReference type="PANTHER" id="PTHR43711:SF26">
    <property type="entry name" value="SENSOR HISTIDINE KINASE RCSC"/>
    <property type="match status" value="1"/>
</dbReference>
<evidence type="ECO:0000256" key="3">
    <source>
        <dbReference type="ARBA" id="ARBA00022553"/>
    </source>
</evidence>
<dbReference type="SUPFAM" id="SSF55874">
    <property type="entry name" value="ATPase domain of HSP90 chaperone/DNA topoisomerase II/histidine kinase"/>
    <property type="match status" value="1"/>
</dbReference>
<dbReference type="Pfam" id="PF00512">
    <property type="entry name" value="HisKA"/>
    <property type="match status" value="1"/>
</dbReference>
<keyword evidence="7" id="KW-0175">Coiled coil</keyword>
<keyword evidence="6" id="KW-0902">Two-component regulatory system</keyword>
<reference evidence="9 10" key="1">
    <citation type="submission" date="2020-08" db="EMBL/GenBank/DDBJ databases">
        <title>Genomic Encyclopedia of Type Strains, Phase IV (KMG-IV): sequencing the most valuable type-strain genomes for metagenomic binning, comparative biology and taxonomic classification.</title>
        <authorList>
            <person name="Goeker M."/>
        </authorList>
    </citation>
    <scope>NUCLEOTIDE SEQUENCE [LARGE SCALE GENOMIC DNA]</scope>
    <source>
        <strain evidence="9 10">DSM 22071</strain>
    </source>
</reference>
<evidence type="ECO:0000313" key="9">
    <source>
        <dbReference type="EMBL" id="MBB5020795.1"/>
    </source>
</evidence>
<proteinExistence type="predicted"/>
<dbReference type="InterPro" id="IPR005467">
    <property type="entry name" value="His_kinase_dom"/>
</dbReference>
<dbReference type="Proteomes" id="UP000528322">
    <property type="component" value="Unassembled WGS sequence"/>
</dbReference>
<dbReference type="RefSeq" id="WP_183728263.1">
    <property type="nucleotide sequence ID" value="NZ_JACHID010000001.1"/>
</dbReference>
<comment type="catalytic activity">
    <reaction evidence="1">
        <text>ATP + protein L-histidine = ADP + protein N-phospho-L-histidine.</text>
        <dbReference type="EC" id="2.7.13.3"/>
    </reaction>
</comment>
<dbReference type="EMBL" id="JACHID010000001">
    <property type="protein sequence ID" value="MBB5020795.1"/>
    <property type="molecule type" value="Genomic_DNA"/>
</dbReference>
<evidence type="ECO:0000256" key="5">
    <source>
        <dbReference type="ARBA" id="ARBA00022777"/>
    </source>
</evidence>
<keyword evidence="5 9" id="KW-0418">Kinase</keyword>
<protein>
    <recommendedName>
        <fullName evidence="2">histidine kinase</fullName>
        <ecNumber evidence="2">2.7.13.3</ecNumber>
    </recommendedName>
</protein>
<keyword evidence="10" id="KW-1185">Reference proteome</keyword>
<keyword evidence="3" id="KW-0597">Phosphoprotein</keyword>
<dbReference type="SMART" id="SM00387">
    <property type="entry name" value="HATPase_c"/>
    <property type="match status" value="1"/>
</dbReference>
<dbReference type="PRINTS" id="PR00344">
    <property type="entry name" value="BCTRLSENSOR"/>
</dbReference>
<organism evidence="9 10">
    <name type="scientific">Desulfurispira natronophila</name>
    <dbReference type="NCBI Taxonomy" id="682562"/>
    <lineage>
        <taxon>Bacteria</taxon>
        <taxon>Pseudomonadati</taxon>
        <taxon>Chrysiogenota</taxon>
        <taxon>Chrysiogenia</taxon>
        <taxon>Chrysiogenales</taxon>
        <taxon>Chrysiogenaceae</taxon>
        <taxon>Desulfurispira</taxon>
    </lineage>
</organism>
<name>A0A7W7Y2B1_9BACT</name>
<evidence type="ECO:0000256" key="6">
    <source>
        <dbReference type="ARBA" id="ARBA00023012"/>
    </source>
</evidence>
<dbReference type="Pfam" id="PF02518">
    <property type="entry name" value="HATPase_c"/>
    <property type="match status" value="1"/>
</dbReference>
<dbReference type="InterPro" id="IPR050736">
    <property type="entry name" value="Sensor_HK_Regulatory"/>
</dbReference>
<dbReference type="PROSITE" id="PS50109">
    <property type="entry name" value="HIS_KIN"/>
    <property type="match status" value="1"/>
</dbReference>
<dbReference type="Gene3D" id="1.10.287.130">
    <property type="match status" value="1"/>
</dbReference>
<dbReference type="AlphaFoldDB" id="A0A7W7Y2B1"/>
<dbReference type="CDD" id="cd00082">
    <property type="entry name" value="HisKA"/>
    <property type="match status" value="1"/>
</dbReference>